<dbReference type="KEGG" id="frf:LO80_06075"/>
<keyword evidence="1" id="KW-1133">Transmembrane helix</keyword>
<dbReference type="Proteomes" id="UP000029672">
    <property type="component" value="Chromosome"/>
</dbReference>
<evidence type="ECO:0000313" key="4">
    <source>
        <dbReference type="Proteomes" id="UP000029672"/>
    </source>
</evidence>
<organism evidence="3 4">
    <name type="scientific">Candidatus Francisella endociliophora</name>
    <dbReference type="NCBI Taxonomy" id="653937"/>
    <lineage>
        <taxon>Bacteria</taxon>
        <taxon>Pseudomonadati</taxon>
        <taxon>Pseudomonadota</taxon>
        <taxon>Gammaproteobacteria</taxon>
        <taxon>Thiotrichales</taxon>
        <taxon>Francisellaceae</taxon>
        <taxon>Francisella</taxon>
    </lineage>
</organism>
<feature type="signal peptide" evidence="2">
    <location>
        <begin position="1"/>
        <end position="21"/>
    </location>
</feature>
<sequence length="133" mass="14258">MIKKIVFCICFFLFLLNYSFADTDSSKALESASNTSTSETTKVKDSSFLNDYVVTPVTDVALLATAPIGSFVGLFEGATKSQAILYNGEHHSGDSEIVNIFVAPFAVIGFAVGGAIYMTFKLPADLIEGNSHK</sequence>
<feature type="transmembrane region" description="Helical" evidence="1">
    <location>
        <begin position="97"/>
        <end position="120"/>
    </location>
</feature>
<dbReference type="OrthoDB" id="5605690at2"/>
<evidence type="ECO:0000313" key="3">
    <source>
        <dbReference type="EMBL" id="AIT09572.1"/>
    </source>
</evidence>
<evidence type="ECO:0000256" key="1">
    <source>
        <dbReference type="SAM" id="Phobius"/>
    </source>
</evidence>
<reference evidence="3 4" key="1">
    <citation type="submission" date="2014-10" db="EMBL/GenBank/DDBJ databases">
        <title>Whole genome sequence of Francisella endociliophora strain FSC1006, isolated from a laboratory culture of the marine ciliate Euplotes raikovi.</title>
        <authorList>
            <person name="Granberg M."/>
            <person name="Backman S."/>
            <person name="Lundmark E."/>
            <person name="Nilsson E."/>
            <person name="Karlsson E."/>
            <person name="Thelaus J."/>
            <person name="Ohrman C."/>
            <person name="Larkeryd A."/>
            <person name="Stenberg P."/>
        </authorList>
    </citation>
    <scope>NUCLEOTIDE SEQUENCE [LARGE SCALE GENOMIC DNA]</scope>
    <source>
        <strain evidence="3 4">FSC1006</strain>
    </source>
</reference>
<protein>
    <submittedName>
        <fullName evidence="3">Uncharacterized protein</fullName>
    </submittedName>
</protein>
<proteinExistence type="predicted"/>
<dbReference type="AlphaFoldDB" id="A0A097EPS5"/>
<keyword evidence="2" id="KW-0732">Signal</keyword>
<keyword evidence="1" id="KW-0812">Transmembrane</keyword>
<gene>
    <name evidence="3" type="ORF">LO80_06075</name>
</gene>
<feature type="chain" id="PRO_5001934907" evidence="2">
    <location>
        <begin position="22"/>
        <end position="133"/>
    </location>
</feature>
<keyword evidence="1" id="KW-0472">Membrane</keyword>
<name>A0A097EPS5_9GAMM</name>
<keyword evidence="4" id="KW-1185">Reference proteome</keyword>
<dbReference type="EMBL" id="CP009574">
    <property type="protein sequence ID" value="AIT09572.1"/>
    <property type="molecule type" value="Genomic_DNA"/>
</dbReference>
<evidence type="ECO:0000256" key="2">
    <source>
        <dbReference type="SAM" id="SignalP"/>
    </source>
</evidence>
<accession>A0A097EPS5</accession>
<dbReference type="HOGENOM" id="CLU_1903617_0_0_6"/>
<dbReference type="RefSeq" id="WP_040009541.1">
    <property type="nucleotide sequence ID" value="NZ_CP009574.1"/>
</dbReference>